<evidence type="ECO:0000313" key="2">
    <source>
        <dbReference type="EMBL" id="MEK0085105.1"/>
    </source>
</evidence>
<dbReference type="Proteomes" id="UP001375743">
    <property type="component" value="Unassembled WGS sequence"/>
</dbReference>
<sequence length="395" mass="43379">MRLVLVLMAVLLPLHGATAETFADVLARARGQTVYFNAWGGSPQINDYIAWVGRETKARFDVGLVQVKLGDTAEAVARVLAEKEAGRTEGGTVDLLWINGENFRAMKEKGLLFGPFTDMLPNFRLVDTGGKPTTLVDFTIPTDGYESPWGMAKFVLFYDSARVPDPPASLDELAAWTLTHPGRFTYPAPPDFIGSTFLKHVLYEAVPDPARLQQPVDADAFAALATPVWRWLDRVQPHLWRGGVTYPASGQALHRLLDDGEVDFSMAFNPAEASSLILAGRLPESVRSFVFRAGTIANTHFVAIPFNAAHKEGAMVVANFLLEPEAQARKQDVRVWGDPTVLDLAALSPADRVRFEGLALGPATLPPDRLGPALPEPHPSWMELLERGWAERYAR</sequence>
<evidence type="ECO:0000256" key="1">
    <source>
        <dbReference type="SAM" id="SignalP"/>
    </source>
</evidence>
<dbReference type="Gene3D" id="3.40.190.10">
    <property type="entry name" value="Periplasmic binding protein-like II"/>
    <property type="match status" value="2"/>
</dbReference>
<dbReference type="NCBIfam" id="NF008633">
    <property type="entry name" value="PRK11622.1"/>
    <property type="match status" value="1"/>
</dbReference>
<dbReference type="InterPro" id="IPR006059">
    <property type="entry name" value="SBP"/>
</dbReference>
<keyword evidence="1" id="KW-0732">Signal</keyword>
<keyword evidence="3" id="KW-1185">Reference proteome</keyword>
<organism evidence="2 3">
    <name type="scientific">Benzoatithermus flavus</name>
    <dbReference type="NCBI Taxonomy" id="3108223"/>
    <lineage>
        <taxon>Bacteria</taxon>
        <taxon>Pseudomonadati</taxon>
        <taxon>Pseudomonadota</taxon>
        <taxon>Alphaproteobacteria</taxon>
        <taxon>Geminicoccales</taxon>
        <taxon>Geminicoccaceae</taxon>
        <taxon>Benzoatithermus</taxon>
    </lineage>
</organism>
<reference evidence="2 3" key="1">
    <citation type="submission" date="2024-01" db="EMBL/GenBank/DDBJ databases">
        <title>Multi-omics insights into the function and evolution of sodium benzoate biodegradation pathways in Benzoatithermus flavus gen. nov., sp. nov. from hot spring.</title>
        <authorList>
            <person name="Hu C.-J."/>
            <person name="Li W.-J."/>
        </authorList>
    </citation>
    <scope>NUCLEOTIDE SEQUENCE [LARGE SCALE GENOMIC DNA]</scope>
    <source>
        <strain evidence="2 3">SYSU G07066</strain>
    </source>
</reference>
<evidence type="ECO:0000313" key="3">
    <source>
        <dbReference type="Proteomes" id="UP001375743"/>
    </source>
</evidence>
<dbReference type="Pfam" id="PF13416">
    <property type="entry name" value="SBP_bac_8"/>
    <property type="match status" value="1"/>
</dbReference>
<comment type="caution">
    <text evidence="2">The sequence shown here is derived from an EMBL/GenBank/DDBJ whole genome shotgun (WGS) entry which is preliminary data.</text>
</comment>
<accession>A0ABU8XV74</accession>
<dbReference type="PIRSF" id="PIRSF029172">
    <property type="entry name" value="UCP029172_ABC_sbc_YnjB"/>
    <property type="match status" value="1"/>
</dbReference>
<gene>
    <name evidence="2" type="ORF">U1T56_18285</name>
</gene>
<protein>
    <submittedName>
        <fullName evidence="2">ABC transporter substrate-binding protein</fullName>
    </submittedName>
</protein>
<feature type="signal peptide" evidence="1">
    <location>
        <begin position="1"/>
        <end position="19"/>
    </location>
</feature>
<proteinExistence type="predicted"/>
<dbReference type="EMBL" id="JBBLZC010000021">
    <property type="protein sequence ID" value="MEK0085105.1"/>
    <property type="molecule type" value="Genomic_DNA"/>
</dbReference>
<name>A0ABU8XV74_9PROT</name>
<dbReference type="SUPFAM" id="SSF53850">
    <property type="entry name" value="Periplasmic binding protein-like II"/>
    <property type="match status" value="1"/>
</dbReference>
<dbReference type="InterPro" id="IPR027020">
    <property type="entry name" value="YnjB"/>
</dbReference>
<dbReference type="PANTHER" id="PTHR42779">
    <property type="entry name" value="PROTEIN YNJB"/>
    <property type="match status" value="1"/>
</dbReference>
<feature type="chain" id="PRO_5046316983" evidence="1">
    <location>
        <begin position="20"/>
        <end position="395"/>
    </location>
</feature>
<dbReference type="PANTHER" id="PTHR42779:SF1">
    <property type="entry name" value="PROTEIN YNJB"/>
    <property type="match status" value="1"/>
</dbReference>
<dbReference type="RefSeq" id="WP_418160951.1">
    <property type="nucleotide sequence ID" value="NZ_JBBLZC010000021.1"/>
</dbReference>